<dbReference type="GO" id="GO:0033499">
    <property type="term" value="P:galactose catabolic process via UDP-galactose, Leloir pathway"/>
    <property type="evidence" value="ECO:0007669"/>
    <property type="project" value="TreeGrafter"/>
</dbReference>
<evidence type="ECO:0000313" key="7">
    <source>
        <dbReference type="EMBL" id="GLY69257.1"/>
    </source>
</evidence>
<dbReference type="PANTHER" id="PTHR43725:SF53">
    <property type="entry name" value="UDP-ARABINOSE 4-EPIMERASE 1"/>
    <property type="match status" value="1"/>
</dbReference>
<dbReference type="EMBL" id="BSTI01000015">
    <property type="protein sequence ID" value="GLY69257.1"/>
    <property type="molecule type" value="Genomic_DNA"/>
</dbReference>
<comment type="caution">
    <text evidence="7">The sequence shown here is derived from an EMBL/GenBank/DDBJ whole genome shotgun (WGS) entry which is preliminary data.</text>
</comment>
<dbReference type="RefSeq" id="WP_052372324.1">
    <property type="nucleotide sequence ID" value="NZ_BSTI01000015.1"/>
</dbReference>
<dbReference type="InterPro" id="IPR036291">
    <property type="entry name" value="NAD(P)-bd_dom_sf"/>
</dbReference>
<dbReference type="AlphaFoldDB" id="A0A9W6R7Z4"/>
<dbReference type="InterPro" id="IPR001509">
    <property type="entry name" value="Epimerase_deHydtase"/>
</dbReference>
<proteinExistence type="inferred from homology"/>
<dbReference type="Proteomes" id="UP001165136">
    <property type="component" value="Unassembled WGS sequence"/>
</dbReference>
<evidence type="ECO:0000256" key="3">
    <source>
        <dbReference type="ARBA" id="ARBA00018569"/>
    </source>
</evidence>
<evidence type="ECO:0000313" key="8">
    <source>
        <dbReference type="Proteomes" id="UP001165136"/>
    </source>
</evidence>
<accession>A0A9W6R7Z4</accession>
<evidence type="ECO:0000256" key="2">
    <source>
        <dbReference type="ARBA" id="ARBA00007637"/>
    </source>
</evidence>
<comment type="pathway">
    <text evidence="1">Carbohydrate metabolism; galactose metabolism.</text>
</comment>
<sequence>MPTGGAAVGGMRVLVTGAAGYLGRVVVRQLLLAGHKPIGVAHRARPEIEGVTWRSGDVRDLSWLREVTEDVDGVIHLSALTGLRKAFDQPTRYYQTNVGGSLNLLEVLSDRRADAPRLVSASTLSVYGPSARQPIAEDAPTDPRNPYVASKLAAEQAIGWQAATGALGAVTLRFCTVGGAVGSHGDPDDGRLIPRACAVAAGRIRKLDVYGDGGTVRDFVHVVDAADALVAALSACEPGHHRVFNIGATAARVIDVISMARSVTGHEIPVTHHPLPPGEIRELRADTTKAREMLFWRPRRSNLARLVADQWHAETAHPAH</sequence>
<evidence type="ECO:0000256" key="4">
    <source>
        <dbReference type="ARBA" id="ARBA00031367"/>
    </source>
</evidence>
<comment type="similarity">
    <text evidence="2">Belongs to the NAD(P)-dependent epimerase/dehydratase family.</text>
</comment>
<dbReference type="Gene3D" id="3.40.50.720">
    <property type="entry name" value="NAD(P)-binding Rossmann-like Domain"/>
    <property type="match status" value="1"/>
</dbReference>
<name>A0A9W6R7Z4_9PSEU</name>
<evidence type="ECO:0000256" key="5">
    <source>
        <dbReference type="ARBA" id="ARBA00033067"/>
    </source>
</evidence>
<dbReference type="SUPFAM" id="SSF51735">
    <property type="entry name" value="NAD(P)-binding Rossmann-fold domains"/>
    <property type="match status" value="1"/>
</dbReference>
<gene>
    <name evidence="7" type="primary">galE</name>
    <name evidence="7" type="ORF">Atai01_58760</name>
</gene>
<reference evidence="7" key="1">
    <citation type="submission" date="2023-03" db="EMBL/GenBank/DDBJ databases">
        <title>Amycolatopsis taiwanensis NBRC 103393.</title>
        <authorList>
            <person name="Ichikawa N."/>
            <person name="Sato H."/>
            <person name="Tonouchi N."/>
        </authorList>
    </citation>
    <scope>NUCLEOTIDE SEQUENCE</scope>
    <source>
        <strain evidence="7">NBRC 103393</strain>
    </source>
</reference>
<keyword evidence="8" id="KW-1185">Reference proteome</keyword>
<feature type="domain" description="NAD-dependent epimerase/dehydratase" evidence="6">
    <location>
        <begin position="13"/>
        <end position="247"/>
    </location>
</feature>
<evidence type="ECO:0000259" key="6">
    <source>
        <dbReference type="Pfam" id="PF01370"/>
    </source>
</evidence>
<protein>
    <recommendedName>
        <fullName evidence="3">UDP-glucose 4-epimerase</fullName>
    </recommendedName>
    <alternativeName>
        <fullName evidence="5">Galactowaldenase</fullName>
    </alternativeName>
    <alternativeName>
        <fullName evidence="4">UDP-galactose 4-epimerase</fullName>
    </alternativeName>
</protein>
<organism evidence="7 8">
    <name type="scientific">Amycolatopsis taiwanensis</name>
    <dbReference type="NCBI Taxonomy" id="342230"/>
    <lineage>
        <taxon>Bacteria</taxon>
        <taxon>Bacillati</taxon>
        <taxon>Actinomycetota</taxon>
        <taxon>Actinomycetes</taxon>
        <taxon>Pseudonocardiales</taxon>
        <taxon>Pseudonocardiaceae</taxon>
        <taxon>Amycolatopsis</taxon>
    </lineage>
</organism>
<dbReference type="PANTHER" id="PTHR43725">
    <property type="entry name" value="UDP-GLUCOSE 4-EPIMERASE"/>
    <property type="match status" value="1"/>
</dbReference>
<dbReference type="Pfam" id="PF01370">
    <property type="entry name" value="Epimerase"/>
    <property type="match status" value="1"/>
</dbReference>
<dbReference type="Gene3D" id="3.90.25.10">
    <property type="entry name" value="UDP-galactose 4-epimerase, domain 1"/>
    <property type="match status" value="1"/>
</dbReference>
<evidence type="ECO:0000256" key="1">
    <source>
        <dbReference type="ARBA" id="ARBA00004947"/>
    </source>
</evidence>